<feature type="compositionally biased region" description="Basic residues" evidence="1">
    <location>
        <begin position="71"/>
        <end position="82"/>
    </location>
</feature>
<dbReference type="AlphaFoldDB" id="A0A699XNH5"/>
<dbReference type="EMBL" id="BKCJ011864181">
    <property type="protein sequence ID" value="GFD59376.1"/>
    <property type="molecule type" value="Genomic_DNA"/>
</dbReference>
<feature type="non-terminal residue" evidence="2">
    <location>
        <position position="82"/>
    </location>
</feature>
<gene>
    <name evidence="2" type="ORF">Tci_931345</name>
</gene>
<reference evidence="2" key="1">
    <citation type="journal article" date="2019" name="Sci. Rep.">
        <title>Draft genome of Tanacetum cinerariifolium, the natural source of mosquito coil.</title>
        <authorList>
            <person name="Yamashiro T."/>
            <person name="Shiraishi A."/>
            <person name="Satake H."/>
            <person name="Nakayama K."/>
        </authorList>
    </citation>
    <scope>NUCLEOTIDE SEQUENCE</scope>
</reference>
<evidence type="ECO:0000313" key="2">
    <source>
        <dbReference type="EMBL" id="GFD59376.1"/>
    </source>
</evidence>
<feature type="non-terminal residue" evidence="2">
    <location>
        <position position="1"/>
    </location>
</feature>
<proteinExistence type="predicted"/>
<sequence length="82" mass="8512">HPVHGRGALMDLADLVGLAGVIKNALGGGRLAGIDVRHDADVAILLERMAAGHDRSSSSNVGSRFGPAPHHIGRKGFQRKTA</sequence>
<protein>
    <submittedName>
        <fullName evidence="2">Uncharacterized protein</fullName>
    </submittedName>
</protein>
<dbReference type="AntiFam" id="ANF00072">
    <property type="entry name" value="Shadow ORF (opposite TypA)"/>
</dbReference>
<evidence type="ECO:0000256" key="1">
    <source>
        <dbReference type="SAM" id="MobiDB-lite"/>
    </source>
</evidence>
<accession>A0A699XNH5</accession>
<feature type="region of interest" description="Disordered" evidence="1">
    <location>
        <begin position="52"/>
        <end position="82"/>
    </location>
</feature>
<organism evidence="2">
    <name type="scientific">Tanacetum cinerariifolium</name>
    <name type="common">Dalmatian daisy</name>
    <name type="synonym">Chrysanthemum cinerariifolium</name>
    <dbReference type="NCBI Taxonomy" id="118510"/>
    <lineage>
        <taxon>Eukaryota</taxon>
        <taxon>Viridiplantae</taxon>
        <taxon>Streptophyta</taxon>
        <taxon>Embryophyta</taxon>
        <taxon>Tracheophyta</taxon>
        <taxon>Spermatophyta</taxon>
        <taxon>Magnoliopsida</taxon>
        <taxon>eudicotyledons</taxon>
        <taxon>Gunneridae</taxon>
        <taxon>Pentapetalae</taxon>
        <taxon>asterids</taxon>
        <taxon>campanulids</taxon>
        <taxon>Asterales</taxon>
        <taxon>Asteraceae</taxon>
        <taxon>Asteroideae</taxon>
        <taxon>Anthemideae</taxon>
        <taxon>Anthemidinae</taxon>
        <taxon>Tanacetum</taxon>
    </lineage>
</organism>
<name>A0A699XNH5_TANCI</name>
<comment type="caution">
    <text evidence="2">The sequence shown here is derived from an EMBL/GenBank/DDBJ whole genome shotgun (WGS) entry which is preliminary data.</text>
</comment>